<proteinExistence type="predicted"/>
<reference evidence="2 3" key="1">
    <citation type="submission" date="2020-04" db="EMBL/GenBank/DDBJ databases">
        <authorList>
            <person name="Zhang R."/>
            <person name="Schippers A."/>
        </authorList>
    </citation>
    <scope>NUCLEOTIDE SEQUENCE [LARGE SCALE GENOMIC DNA]</scope>
    <source>
        <strain evidence="2 3">DSM 109850</strain>
    </source>
</reference>
<sequence length="102" mass="11277">MTGAILCVEDDETTNVATVDRYLTQLRQMGVYQQIAALVVGRFPSATGFSEEDPPETVLTIAIRGGIRYVEEGDFYASCGHWQCRVSRNGVNTSNGSERRRS</sequence>
<dbReference type="AlphaFoldDB" id="A0A7Y0L7A9"/>
<gene>
    <name evidence="2" type="ORF">HIJ39_19735</name>
</gene>
<dbReference type="Gene3D" id="3.50.30.60">
    <property type="entry name" value="LD-carboxypeptidase A C-terminal domain-like"/>
    <property type="match status" value="1"/>
</dbReference>
<evidence type="ECO:0000313" key="3">
    <source>
        <dbReference type="Proteomes" id="UP000533476"/>
    </source>
</evidence>
<evidence type="ECO:0000313" key="2">
    <source>
        <dbReference type="EMBL" id="NMP24550.1"/>
    </source>
</evidence>
<protein>
    <recommendedName>
        <fullName evidence="1">LD-carboxypeptidase C-terminal domain-containing protein</fullName>
    </recommendedName>
</protein>
<keyword evidence="3" id="KW-1185">Reference proteome</keyword>
<dbReference type="SUPFAM" id="SSF141986">
    <property type="entry name" value="LD-carboxypeptidase A C-terminal domain-like"/>
    <property type="match status" value="1"/>
</dbReference>
<dbReference type="Proteomes" id="UP000533476">
    <property type="component" value="Unassembled WGS sequence"/>
</dbReference>
<feature type="domain" description="LD-carboxypeptidase C-terminal" evidence="1">
    <location>
        <begin position="2"/>
        <end position="52"/>
    </location>
</feature>
<organism evidence="2 3">
    <name type="scientific">Sulfobacillus harzensis</name>
    <dbReference type="NCBI Taxonomy" id="2729629"/>
    <lineage>
        <taxon>Bacteria</taxon>
        <taxon>Bacillati</taxon>
        <taxon>Bacillota</taxon>
        <taxon>Clostridia</taxon>
        <taxon>Eubacteriales</taxon>
        <taxon>Clostridiales Family XVII. Incertae Sedis</taxon>
        <taxon>Sulfobacillus</taxon>
    </lineage>
</organism>
<comment type="caution">
    <text evidence="2">The sequence shown here is derived from an EMBL/GenBank/DDBJ whole genome shotgun (WGS) entry which is preliminary data.</text>
</comment>
<evidence type="ECO:0000259" key="1">
    <source>
        <dbReference type="Pfam" id="PF17676"/>
    </source>
</evidence>
<dbReference type="InterPro" id="IPR040921">
    <property type="entry name" value="Peptidase_S66C"/>
</dbReference>
<dbReference type="InterPro" id="IPR027461">
    <property type="entry name" value="Carboxypeptidase_A_C_sf"/>
</dbReference>
<dbReference type="Pfam" id="PF17676">
    <property type="entry name" value="Peptidase_S66C"/>
    <property type="match status" value="1"/>
</dbReference>
<dbReference type="EMBL" id="JABBVZ010000121">
    <property type="protein sequence ID" value="NMP24550.1"/>
    <property type="molecule type" value="Genomic_DNA"/>
</dbReference>
<accession>A0A7Y0L7A9</accession>
<name>A0A7Y0L7A9_9FIRM</name>